<dbReference type="RefSeq" id="WP_103264608.1">
    <property type="nucleotide sequence ID" value="NZ_CABMLE010000003.1"/>
</dbReference>
<evidence type="ECO:0000256" key="3">
    <source>
        <dbReference type="ARBA" id="ARBA00012328"/>
    </source>
</evidence>
<evidence type="ECO:0000256" key="7">
    <source>
        <dbReference type="ARBA" id="ARBA00022603"/>
    </source>
</evidence>
<dbReference type="GO" id="GO:0005737">
    <property type="term" value="C:cytoplasm"/>
    <property type="evidence" value="ECO:0007669"/>
    <property type="project" value="UniProtKB-SubCell"/>
</dbReference>
<dbReference type="InterPro" id="IPR029028">
    <property type="entry name" value="Alpha/beta_knot_MTases"/>
</dbReference>
<dbReference type="PANTHER" id="PTHR30027">
    <property type="entry name" value="RIBOSOMAL RNA SMALL SUBUNIT METHYLTRANSFERASE E"/>
    <property type="match status" value="1"/>
</dbReference>
<keyword evidence="8 14" id="KW-0808">Transferase</keyword>
<evidence type="ECO:0000259" key="13">
    <source>
        <dbReference type="Pfam" id="PF04452"/>
    </source>
</evidence>
<organism evidence="14 15">
    <name type="scientific">Enteroscipio rubneri</name>
    <dbReference type="NCBI Taxonomy" id="2070686"/>
    <lineage>
        <taxon>Bacteria</taxon>
        <taxon>Bacillati</taxon>
        <taxon>Actinomycetota</taxon>
        <taxon>Coriobacteriia</taxon>
        <taxon>Eggerthellales</taxon>
        <taxon>Eggerthellaceae</taxon>
        <taxon>Enteroscipio</taxon>
    </lineage>
</organism>
<evidence type="ECO:0000256" key="1">
    <source>
        <dbReference type="ARBA" id="ARBA00004496"/>
    </source>
</evidence>
<evidence type="ECO:0000256" key="12">
    <source>
        <dbReference type="ARBA" id="ARBA00047944"/>
    </source>
</evidence>
<dbReference type="OrthoDB" id="9808126at2"/>
<dbReference type="InterPro" id="IPR029026">
    <property type="entry name" value="tRNA_m1G_MTases_N"/>
</dbReference>
<comment type="caution">
    <text evidence="14">The sequence shown here is derived from an EMBL/GenBank/DDBJ whole genome shotgun (WGS) entry which is preliminary data.</text>
</comment>
<evidence type="ECO:0000256" key="8">
    <source>
        <dbReference type="ARBA" id="ARBA00022679"/>
    </source>
</evidence>
<evidence type="ECO:0000256" key="11">
    <source>
        <dbReference type="ARBA" id="ARBA00033196"/>
    </source>
</evidence>
<comment type="catalytic activity">
    <reaction evidence="12">
        <text>uridine(1498) in 16S rRNA + S-adenosyl-L-methionine = N(3)-methyluridine(1498) in 16S rRNA + S-adenosyl-L-homocysteine + H(+)</text>
        <dbReference type="Rhea" id="RHEA:42920"/>
        <dbReference type="Rhea" id="RHEA-COMP:10283"/>
        <dbReference type="Rhea" id="RHEA-COMP:10284"/>
        <dbReference type="ChEBI" id="CHEBI:15378"/>
        <dbReference type="ChEBI" id="CHEBI:57856"/>
        <dbReference type="ChEBI" id="CHEBI:59789"/>
        <dbReference type="ChEBI" id="CHEBI:65315"/>
        <dbReference type="ChEBI" id="CHEBI:74502"/>
        <dbReference type="EC" id="2.1.1.193"/>
    </reaction>
</comment>
<dbReference type="InterPro" id="IPR046886">
    <property type="entry name" value="RsmE_MTase_dom"/>
</dbReference>
<dbReference type="PANTHER" id="PTHR30027:SF3">
    <property type="entry name" value="16S RRNA (URACIL(1498)-N(3))-METHYLTRANSFERASE"/>
    <property type="match status" value="1"/>
</dbReference>
<dbReference type="InterPro" id="IPR006700">
    <property type="entry name" value="RsmE"/>
</dbReference>
<sequence>MSLQHFYLEDQVLGEEVGEVFPLRLSIDDAKHARVLRLASKEHIAVIDAVQDYFECEVVAFDDALPLVRIARRFEAEPDGPTVLLVQGLAKGDKMETVIRHATELGVAGFVPYTADRSIVKLDRKKAAARTERWRAVAKSAAMQSGQRSVPEVCKPALLDEVCGILANASAVLVCWEDAPSHASIDEALERALARCGASPDEARVAVVVGPEGGLAKREVDAMLACNSRASLVTLGPSILRTETAGIVAPAIVLHELARSTRKLDAWAGRSKRAAGRDVDASFAQEAGRIPRPATISRPLEGI</sequence>
<keyword evidence="9" id="KW-0949">S-adenosyl-L-methionine</keyword>
<protein>
    <recommendedName>
        <fullName evidence="4">Ribosomal RNA small subunit methyltransferase E</fullName>
        <ecNumber evidence="3">2.1.1.193</ecNumber>
    </recommendedName>
    <alternativeName>
        <fullName evidence="11">16S rRNA m3U1498 methyltransferase</fullName>
    </alternativeName>
</protein>
<reference evidence="15" key="1">
    <citation type="submission" date="2018-01" db="EMBL/GenBank/DDBJ databases">
        <title>Rubneribacter badeniensis gen. nov., sp. nov., and Colonibacter rubneri, gen. nov., sp. nov., WGS of new members of the Eggerthellaceae.</title>
        <authorList>
            <person name="Danylec N."/>
            <person name="Stoll D.A."/>
            <person name="Doetsch A."/>
            <person name="Kulling S.E."/>
            <person name="Huch M."/>
        </authorList>
    </citation>
    <scope>NUCLEOTIDE SEQUENCE [LARGE SCALE GENOMIC DNA]</scope>
    <source>
        <strain evidence="15">ResAG-96</strain>
    </source>
</reference>
<name>A0A2K2UCZ7_9ACTN</name>
<dbReference type="NCBIfam" id="TIGR00046">
    <property type="entry name" value="RsmE family RNA methyltransferase"/>
    <property type="match status" value="1"/>
</dbReference>
<dbReference type="Proteomes" id="UP000236197">
    <property type="component" value="Unassembled WGS sequence"/>
</dbReference>
<dbReference type="GO" id="GO:0070042">
    <property type="term" value="F:rRNA (uridine-N3-)-methyltransferase activity"/>
    <property type="evidence" value="ECO:0007669"/>
    <property type="project" value="TreeGrafter"/>
</dbReference>
<gene>
    <name evidence="14" type="ORF">C2L71_04695</name>
</gene>
<keyword evidence="5" id="KW-0963">Cytoplasm</keyword>
<evidence type="ECO:0000256" key="6">
    <source>
        <dbReference type="ARBA" id="ARBA00022552"/>
    </source>
</evidence>
<dbReference type="SUPFAM" id="SSF75217">
    <property type="entry name" value="alpha/beta knot"/>
    <property type="match status" value="1"/>
</dbReference>
<dbReference type="Gene3D" id="3.40.1280.10">
    <property type="match status" value="1"/>
</dbReference>
<dbReference type="EC" id="2.1.1.193" evidence="3"/>
<evidence type="ECO:0000256" key="5">
    <source>
        <dbReference type="ARBA" id="ARBA00022490"/>
    </source>
</evidence>
<feature type="domain" description="Ribosomal RNA small subunit methyltransferase E methyltransferase" evidence="13">
    <location>
        <begin position="82"/>
        <end position="253"/>
    </location>
</feature>
<dbReference type="GO" id="GO:0070475">
    <property type="term" value="P:rRNA base methylation"/>
    <property type="evidence" value="ECO:0007669"/>
    <property type="project" value="TreeGrafter"/>
</dbReference>
<evidence type="ECO:0000256" key="2">
    <source>
        <dbReference type="ARBA" id="ARBA00005528"/>
    </source>
</evidence>
<proteinExistence type="inferred from homology"/>
<evidence type="ECO:0000313" key="14">
    <source>
        <dbReference type="EMBL" id="PNV68129.1"/>
    </source>
</evidence>
<evidence type="ECO:0000256" key="4">
    <source>
        <dbReference type="ARBA" id="ARBA00013673"/>
    </source>
</evidence>
<keyword evidence="6" id="KW-0698">rRNA processing</keyword>
<accession>A0A2K2UCZ7</accession>
<evidence type="ECO:0000313" key="15">
    <source>
        <dbReference type="Proteomes" id="UP000236197"/>
    </source>
</evidence>
<comment type="subcellular location">
    <subcellularLocation>
        <location evidence="1">Cytoplasm</location>
    </subcellularLocation>
</comment>
<evidence type="ECO:0000256" key="9">
    <source>
        <dbReference type="ARBA" id="ARBA00022691"/>
    </source>
</evidence>
<keyword evidence="15" id="KW-1185">Reference proteome</keyword>
<comment type="similarity">
    <text evidence="2">Belongs to the RNA methyltransferase RsmE family.</text>
</comment>
<comment type="function">
    <text evidence="10">Specifically methylates the N3 position of the uracil ring of uridine 1498 (m3U1498) in 16S rRNA. Acts on the fully assembled 30S ribosomal subunit.</text>
</comment>
<dbReference type="AlphaFoldDB" id="A0A2K2UCZ7"/>
<dbReference type="CDD" id="cd18084">
    <property type="entry name" value="RsmE-like"/>
    <property type="match status" value="1"/>
</dbReference>
<keyword evidence="7 14" id="KW-0489">Methyltransferase</keyword>
<dbReference type="EMBL" id="PPEK01000003">
    <property type="protein sequence ID" value="PNV68129.1"/>
    <property type="molecule type" value="Genomic_DNA"/>
</dbReference>
<dbReference type="Pfam" id="PF04452">
    <property type="entry name" value="Methyltrans_RNA"/>
    <property type="match status" value="1"/>
</dbReference>
<evidence type="ECO:0000256" key="10">
    <source>
        <dbReference type="ARBA" id="ARBA00025699"/>
    </source>
</evidence>